<dbReference type="EMBL" id="JAJISD010000006">
    <property type="protein sequence ID" value="MCC8430455.1"/>
    <property type="molecule type" value="Genomic_DNA"/>
</dbReference>
<dbReference type="Gene3D" id="1.10.10.10">
    <property type="entry name" value="Winged helix-like DNA-binding domain superfamily/Winged helix DNA-binding domain"/>
    <property type="match status" value="1"/>
</dbReference>
<keyword evidence="2" id="KW-0238">DNA-binding</keyword>
<evidence type="ECO:0000256" key="1">
    <source>
        <dbReference type="ARBA" id="ARBA00023015"/>
    </source>
</evidence>
<dbReference type="Proteomes" id="UP001198862">
    <property type="component" value="Unassembled WGS sequence"/>
</dbReference>
<dbReference type="Pfam" id="PF00392">
    <property type="entry name" value="GntR"/>
    <property type="match status" value="1"/>
</dbReference>
<dbReference type="PANTHER" id="PTHR43537:SF5">
    <property type="entry name" value="UXU OPERON TRANSCRIPTIONAL REGULATOR"/>
    <property type="match status" value="1"/>
</dbReference>
<dbReference type="InterPro" id="IPR011711">
    <property type="entry name" value="GntR_C"/>
</dbReference>
<dbReference type="InterPro" id="IPR036390">
    <property type="entry name" value="WH_DNA-bd_sf"/>
</dbReference>
<dbReference type="PRINTS" id="PR00035">
    <property type="entry name" value="HTHGNTR"/>
</dbReference>
<evidence type="ECO:0000259" key="4">
    <source>
        <dbReference type="PROSITE" id="PS50949"/>
    </source>
</evidence>
<sequence length="244" mass="27644">MAFSDVSTPDVGALFERVPKATLRAHVVERLRGAILAGDIPPGAPLVETSLSERFEVSRGPLREALRQLIEEGLVVTVPYTGTRVAELSVEDVHEIYSLRTVLETFAFEQVWPRRDDRFRAELRRRNEALIASIDAGDDRASILNELEFHGLVYEVSGHRLLQRAWNGLRGRLQLYWAAHHRAHGRRGPKRDSHDSYIKAAFGADLEAMRREIADHMRRGVETTERFLRTMPTSSGKPKRGDNS</sequence>
<evidence type="ECO:0000313" key="6">
    <source>
        <dbReference type="Proteomes" id="UP001198862"/>
    </source>
</evidence>
<dbReference type="SUPFAM" id="SSF46785">
    <property type="entry name" value="Winged helix' DNA-binding domain"/>
    <property type="match status" value="1"/>
</dbReference>
<dbReference type="Pfam" id="PF07729">
    <property type="entry name" value="FCD"/>
    <property type="match status" value="1"/>
</dbReference>
<proteinExistence type="predicted"/>
<comment type="caution">
    <text evidence="5">The sequence shown here is derived from an EMBL/GenBank/DDBJ whole genome shotgun (WGS) entry which is preliminary data.</text>
</comment>
<dbReference type="SMART" id="SM00895">
    <property type="entry name" value="FCD"/>
    <property type="match status" value="1"/>
</dbReference>
<dbReference type="RefSeq" id="WP_230551613.1">
    <property type="nucleotide sequence ID" value="NZ_JAJISD010000006.1"/>
</dbReference>
<name>A0ABS8KWP0_9HYPH</name>
<evidence type="ECO:0000256" key="3">
    <source>
        <dbReference type="ARBA" id="ARBA00023163"/>
    </source>
</evidence>
<reference evidence="5 6" key="1">
    <citation type="submission" date="2021-11" db="EMBL/GenBank/DDBJ databases">
        <authorList>
            <person name="Lee D.-H."/>
            <person name="Kim S.-B."/>
        </authorList>
    </citation>
    <scope>NUCLEOTIDE SEQUENCE [LARGE SCALE GENOMIC DNA]</scope>
    <source>
        <strain evidence="5 6">KCTC 52223</strain>
    </source>
</reference>
<keyword evidence="6" id="KW-1185">Reference proteome</keyword>
<keyword evidence="3" id="KW-0804">Transcription</keyword>
<dbReference type="PANTHER" id="PTHR43537">
    <property type="entry name" value="TRANSCRIPTIONAL REGULATOR, GNTR FAMILY"/>
    <property type="match status" value="1"/>
</dbReference>
<dbReference type="Gene3D" id="1.20.120.530">
    <property type="entry name" value="GntR ligand-binding domain-like"/>
    <property type="match status" value="1"/>
</dbReference>
<evidence type="ECO:0000256" key="2">
    <source>
        <dbReference type="ARBA" id="ARBA00023125"/>
    </source>
</evidence>
<dbReference type="InterPro" id="IPR008920">
    <property type="entry name" value="TF_FadR/GntR_C"/>
</dbReference>
<dbReference type="PROSITE" id="PS50949">
    <property type="entry name" value="HTH_GNTR"/>
    <property type="match status" value="1"/>
</dbReference>
<gene>
    <name evidence="5" type="ORF">LJ725_15880</name>
</gene>
<feature type="domain" description="HTH gntR-type" evidence="4">
    <location>
        <begin position="21"/>
        <end position="88"/>
    </location>
</feature>
<evidence type="ECO:0000313" key="5">
    <source>
        <dbReference type="EMBL" id="MCC8430455.1"/>
    </source>
</evidence>
<dbReference type="SUPFAM" id="SSF48008">
    <property type="entry name" value="GntR ligand-binding domain-like"/>
    <property type="match status" value="1"/>
</dbReference>
<dbReference type="InterPro" id="IPR036388">
    <property type="entry name" value="WH-like_DNA-bd_sf"/>
</dbReference>
<accession>A0ABS8KWP0</accession>
<dbReference type="CDD" id="cd07377">
    <property type="entry name" value="WHTH_GntR"/>
    <property type="match status" value="1"/>
</dbReference>
<dbReference type="SMART" id="SM00345">
    <property type="entry name" value="HTH_GNTR"/>
    <property type="match status" value="1"/>
</dbReference>
<protein>
    <submittedName>
        <fullName evidence="5">GntR family transcriptional regulator</fullName>
    </submittedName>
</protein>
<organism evidence="5 6">
    <name type="scientific">Reyranella aquatilis</name>
    <dbReference type="NCBI Taxonomy" id="2035356"/>
    <lineage>
        <taxon>Bacteria</taxon>
        <taxon>Pseudomonadati</taxon>
        <taxon>Pseudomonadota</taxon>
        <taxon>Alphaproteobacteria</taxon>
        <taxon>Hyphomicrobiales</taxon>
        <taxon>Reyranellaceae</taxon>
        <taxon>Reyranella</taxon>
    </lineage>
</organism>
<keyword evidence="1" id="KW-0805">Transcription regulation</keyword>
<dbReference type="InterPro" id="IPR000524">
    <property type="entry name" value="Tscrpt_reg_HTH_GntR"/>
</dbReference>